<feature type="transmembrane region" description="Helical" evidence="3">
    <location>
        <begin position="64"/>
        <end position="83"/>
    </location>
</feature>
<dbReference type="PROSITE" id="PS50234">
    <property type="entry name" value="VWFA"/>
    <property type="match status" value="1"/>
</dbReference>
<dbReference type="InterPro" id="IPR036465">
    <property type="entry name" value="vWFA_dom_sf"/>
</dbReference>
<dbReference type="Gene3D" id="3.40.50.410">
    <property type="entry name" value="von Willebrand factor, type A domain"/>
    <property type="match status" value="1"/>
</dbReference>
<dbReference type="PANTHER" id="PTHR22550:SF14">
    <property type="entry name" value="VWFA DOMAIN-CONTAINING PROTEIN"/>
    <property type="match status" value="1"/>
</dbReference>
<feature type="repeat" description="TPR" evidence="1">
    <location>
        <begin position="407"/>
        <end position="440"/>
    </location>
</feature>
<dbReference type="SUPFAM" id="SSF53300">
    <property type="entry name" value="vWA-like"/>
    <property type="match status" value="1"/>
</dbReference>
<dbReference type="SUPFAM" id="SSF48452">
    <property type="entry name" value="TPR-like"/>
    <property type="match status" value="1"/>
</dbReference>
<evidence type="ECO:0000256" key="3">
    <source>
        <dbReference type="SAM" id="Phobius"/>
    </source>
</evidence>
<dbReference type="PANTHER" id="PTHR22550">
    <property type="entry name" value="SPORE GERMINATION PROTEIN"/>
    <property type="match status" value="1"/>
</dbReference>
<reference evidence="5 6" key="1">
    <citation type="submission" date="2018-11" db="EMBL/GenBank/DDBJ databases">
        <authorList>
            <person name="Jang G.I."/>
            <person name="Hwang C.Y."/>
        </authorList>
    </citation>
    <scope>NUCLEOTIDE SEQUENCE [LARGE SCALE GENOMIC DNA]</scope>
    <source>
        <strain evidence="5 6">SSM26</strain>
    </source>
</reference>
<feature type="compositionally biased region" description="Polar residues" evidence="2">
    <location>
        <begin position="566"/>
        <end position="584"/>
    </location>
</feature>
<feature type="compositionally biased region" description="Basic and acidic residues" evidence="2">
    <location>
        <begin position="460"/>
        <end position="470"/>
    </location>
</feature>
<evidence type="ECO:0000259" key="4">
    <source>
        <dbReference type="PROSITE" id="PS50234"/>
    </source>
</evidence>
<feature type="transmembrane region" description="Helical" evidence="3">
    <location>
        <begin position="12"/>
        <end position="30"/>
    </location>
</feature>
<feature type="compositionally biased region" description="Polar residues" evidence="2">
    <location>
        <begin position="506"/>
        <end position="532"/>
    </location>
</feature>
<dbReference type="EMBL" id="RKKU01000006">
    <property type="protein sequence ID" value="ROZ85848.1"/>
    <property type="molecule type" value="Genomic_DNA"/>
</dbReference>
<keyword evidence="3" id="KW-0812">Transmembrane</keyword>
<name>A0ABX9XMH7_9PSED</name>
<dbReference type="InterPro" id="IPR050768">
    <property type="entry name" value="UPF0353/GerABKA_families"/>
</dbReference>
<organism evidence="5 6">
    <name type="scientific">Pseudomonas neustonica</name>
    <dbReference type="NCBI Taxonomy" id="2487346"/>
    <lineage>
        <taxon>Bacteria</taxon>
        <taxon>Pseudomonadati</taxon>
        <taxon>Pseudomonadota</taxon>
        <taxon>Gammaproteobacteria</taxon>
        <taxon>Pseudomonadales</taxon>
        <taxon>Pseudomonadaceae</taxon>
        <taxon>Pseudomonas</taxon>
    </lineage>
</organism>
<feature type="compositionally biased region" description="Acidic residues" evidence="2">
    <location>
        <begin position="545"/>
        <end position="556"/>
    </location>
</feature>
<evidence type="ECO:0000256" key="2">
    <source>
        <dbReference type="SAM" id="MobiDB-lite"/>
    </source>
</evidence>
<keyword evidence="3" id="KW-1133">Transmembrane helix</keyword>
<feature type="compositionally biased region" description="Polar residues" evidence="2">
    <location>
        <begin position="476"/>
        <end position="499"/>
    </location>
</feature>
<sequence length="615" mass="67301">MLLDLLPFSFSRPWWLLALLPNLFLCWYLFRHMQKHSGWEALLPANLRKALLQQQQGRRYVGRYLLLGLCWTLALLALSGPAWESDDGIERSDQGALVVVLQVSRSMLSTDLAPNRLDQARRKVQDVMRNFPEKRVALIAYAGSAHLVAPLTHDHSTLLNLLGALHPDIMPVRGQQADQALALAQQLVRDLPPSSAQVLLLTNGLNDSEQSLADVVTQDLGPRLRVLGIGTADGAPVPIAEGGFMRDEQGRILLPQLDERALSHFAHRHGGEYASLTWDDQDLNALLADTPASDQVAEQSQRQWLDQGHWLLLLLLPLAAIGARRGWLALLLIALWLPPPASAMGWQDLWQRPDQQAAKLMAEGNPAAAAQRFEDPQWQAWAHLQAGDYAAASSAYGALAAAEPDNPEYHFAQGTALALDAQYQAALNAFEQALIRAPEHTAARHNRKRVEAYLAELEKAEQQEQGKEQEQPGASDESQQQSDDAANTTTSEQAVTTENDTPKAGSEQSASAGNSATADQNTSANAETTPGTTPDGLMAQNPAASEDDESQDDESLLDSAPAEGGTSASSISTGYNAEQQQALQQWLRDIPDNPSELLRRKFLYQHLQQPDGRPR</sequence>
<dbReference type="InterPro" id="IPR019734">
    <property type="entry name" value="TPR_rpt"/>
</dbReference>
<dbReference type="PROSITE" id="PS50005">
    <property type="entry name" value="TPR"/>
    <property type="match status" value="1"/>
</dbReference>
<dbReference type="InterPro" id="IPR002035">
    <property type="entry name" value="VWF_A"/>
</dbReference>
<dbReference type="Pfam" id="PF13519">
    <property type="entry name" value="VWA_2"/>
    <property type="match status" value="1"/>
</dbReference>
<dbReference type="RefSeq" id="WP_123888951.1">
    <property type="nucleotide sequence ID" value="NZ_RKKU01000006.1"/>
</dbReference>
<evidence type="ECO:0000313" key="5">
    <source>
        <dbReference type="EMBL" id="ROZ85848.1"/>
    </source>
</evidence>
<proteinExistence type="predicted"/>
<accession>A0ABX9XMH7</accession>
<feature type="domain" description="VWFA" evidence="4">
    <location>
        <begin position="96"/>
        <end position="296"/>
    </location>
</feature>
<evidence type="ECO:0000313" key="6">
    <source>
        <dbReference type="Proteomes" id="UP000275199"/>
    </source>
</evidence>
<dbReference type="Gene3D" id="1.25.40.10">
    <property type="entry name" value="Tetratricopeptide repeat domain"/>
    <property type="match status" value="1"/>
</dbReference>
<keyword evidence="6" id="KW-1185">Reference proteome</keyword>
<dbReference type="Proteomes" id="UP000275199">
    <property type="component" value="Unassembled WGS sequence"/>
</dbReference>
<protein>
    <submittedName>
        <fullName evidence="5">VWA domain-containing protein</fullName>
    </submittedName>
</protein>
<comment type="caution">
    <text evidence="5">The sequence shown here is derived from an EMBL/GenBank/DDBJ whole genome shotgun (WGS) entry which is preliminary data.</text>
</comment>
<gene>
    <name evidence="5" type="ORF">EF096_07175</name>
</gene>
<keyword evidence="3" id="KW-0472">Membrane</keyword>
<dbReference type="SMART" id="SM00327">
    <property type="entry name" value="VWA"/>
    <property type="match status" value="1"/>
</dbReference>
<dbReference type="InterPro" id="IPR011990">
    <property type="entry name" value="TPR-like_helical_dom_sf"/>
</dbReference>
<keyword evidence="1" id="KW-0802">TPR repeat</keyword>
<evidence type="ECO:0000256" key="1">
    <source>
        <dbReference type="PROSITE-ProRule" id="PRU00339"/>
    </source>
</evidence>
<feature type="region of interest" description="Disordered" evidence="2">
    <location>
        <begin position="460"/>
        <end position="588"/>
    </location>
</feature>